<protein>
    <submittedName>
        <fullName evidence="3">Alpha/beta fold hydrolase</fullName>
    </submittedName>
</protein>
<evidence type="ECO:0000256" key="1">
    <source>
        <dbReference type="ARBA" id="ARBA00022801"/>
    </source>
</evidence>
<dbReference type="Proteomes" id="UP001592531">
    <property type="component" value="Unassembled WGS sequence"/>
</dbReference>
<dbReference type="SUPFAM" id="SSF53474">
    <property type="entry name" value="alpha/beta-Hydrolases"/>
    <property type="match status" value="1"/>
</dbReference>
<dbReference type="EMBL" id="JBHFAB010000030">
    <property type="protein sequence ID" value="MFC1420821.1"/>
    <property type="molecule type" value="Genomic_DNA"/>
</dbReference>
<keyword evidence="1 3" id="KW-0378">Hydrolase</keyword>
<dbReference type="PANTHER" id="PTHR43798">
    <property type="entry name" value="MONOACYLGLYCEROL LIPASE"/>
    <property type="match status" value="1"/>
</dbReference>
<feature type="domain" description="AB hydrolase-1" evidence="2">
    <location>
        <begin position="15"/>
        <end position="248"/>
    </location>
</feature>
<organism evidence="3 4">
    <name type="scientific">Streptacidiphilus cavernicola</name>
    <dbReference type="NCBI Taxonomy" id="3342716"/>
    <lineage>
        <taxon>Bacteria</taxon>
        <taxon>Bacillati</taxon>
        <taxon>Actinomycetota</taxon>
        <taxon>Actinomycetes</taxon>
        <taxon>Kitasatosporales</taxon>
        <taxon>Streptomycetaceae</taxon>
        <taxon>Streptacidiphilus</taxon>
    </lineage>
</organism>
<evidence type="ECO:0000313" key="3">
    <source>
        <dbReference type="EMBL" id="MFC1420821.1"/>
    </source>
</evidence>
<proteinExistence type="predicted"/>
<dbReference type="Gene3D" id="3.40.50.1820">
    <property type="entry name" value="alpha/beta hydrolase"/>
    <property type="match status" value="1"/>
</dbReference>
<dbReference type="InterPro" id="IPR029058">
    <property type="entry name" value="AB_hydrolase_fold"/>
</dbReference>
<dbReference type="InterPro" id="IPR000073">
    <property type="entry name" value="AB_hydrolase_1"/>
</dbReference>
<sequence>MNGLHLRVEGSADAPALLLLHGTGGSSAWWEPVVPALARDYRVIRLELAGHGRSPAAAHADGYTILAQAAAVAEALEQLGVTRLAGAVGHSTGGSVVTALAEARPGTVAALALIDTCPSAGAALPDSLVARLLLAPFPGRLLWRAFAGTLLPKAFASAFARPGPVPEALVDGSREMTHRALAATSRASLRYLEQGALPDRLARSGLPVLVVVGTEDRRWRTEAAADYRGVPGLRLELLPGVGHTPMYEATETVVALLRAFLAGAAG</sequence>
<dbReference type="Pfam" id="PF00561">
    <property type="entry name" value="Abhydrolase_1"/>
    <property type="match status" value="1"/>
</dbReference>
<accession>A0ABV6W488</accession>
<evidence type="ECO:0000313" key="4">
    <source>
        <dbReference type="Proteomes" id="UP001592531"/>
    </source>
</evidence>
<comment type="caution">
    <text evidence="3">The sequence shown here is derived from an EMBL/GenBank/DDBJ whole genome shotgun (WGS) entry which is preliminary data.</text>
</comment>
<dbReference type="PANTHER" id="PTHR43798:SF31">
    <property type="entry name" value="AB HYDROLASE SUPERFAMILY PROTEIN YCLE"/>
    <property type="match status" value="1"/>
</dbReference>
<keyword evidence="4" id="KW-1185">Reference proteome</keyword>
<reference evidence="3 4" key="1">
    <citation type="submission" date="2024-09" db="EMBL/GenBank/DDBJ databases">
        <authorList>
            <person name="Lee S.D."/>
        </authorList>
    </citation>
    <scope>NUCLEOTIDE SEQUENCE [LARGE SCALE GENOMIC DNA]</scope>
    <source>
        <strain evidence="3 4">N8-3</strain>
    </source>
</reference>
<dbReference type="GO" id="GO:0016787">
    <property type="term" value="F:hydrolase activity"/>
    <property type="evidence" value="ECO:0007669"/>
    <property type="project" value="UniProtKB-KW"/>
</dbReference>
<dbReference type="PRINTS" id="PR00111">
    <property type="entry name" value="ABHYDROLASE"/>
</dbReference>
<name>A0ABV6W488_9ACTN</name>
<dbReference type="RefSeq" id="WP_380542818.1">
    <property type="nucleotide sequence ID" value="NZ_JBHFAB010000030.1"/>
</dbReference>
<gene>
    <name evidence="3" type="ORF">ACEZDE_29870</name>
</gene>
<dbReference type="InterPro" id="IPR050266">
    <property type="entry name" value="AB_hydrolase_sf"/>
</dbReference>
<evidence type="ECO:0000259" key="2">
    <source>
        <dbReference type="Pfam" id="PF00561"/>
    </source>
</evidence>